<evidence type="ECO:0000313" key="2">
    <source>
        <dbReference type="Proteomes" id="UP001143543"/>
    </source>
</evidence>
<evidence type="ECO:0008006" key="3">
    <source>
        <dbReference type="Google" id="ProtNLM"/>
    </source>
</evidence>
<name>A0ABQ5MK19_9FLAO</name>
<keyword evidence="2" id="KW-1185">Reference proteome</keyword>
<dbReference type="Proteomes" id="UP001143543">
    <property type="component" value="Unassembled WGS sequence"/>
</dbReference>
<sequence length="162" mass="18135">MVLLLGVGCSDTTNKVKKSSGSLEEKIKEHYTNDAIDTLQTTKFYVPVYSEIYSSSENMKIPLTITLSVRNTSTTEKNYIRTVAYYNTHGKEIKHYLEKPIVLNPLETMDFVVEEKDKEGGTGANFLIEGNFKNTVPVIQAVMIGTLNQQGISYLTEGIEVK</sequence>
<dbReference type="Pfam" id="PF11322">
    <property type="entry name" value="DUF3124"/>
    <property type="match status" value="1"/>
</dbReference>
<dbReference type="EMBL" id="BRVO01000002">
    <property type="protein sequence ID" value="GLB49728.1"/>
    <property type="molecule type" value="Genomic_DNA"/>
</dbReference>
<organism evidence="1 2">
    <name type="scientific">Neptunitalea lumnitzerae</name>
    <dbReference type="NCBI Taxonomy" id="2965509"/>
    <lineage>
        <taxon>Bacteria</taxon>
        <taxon>Pseudomonadati</taxon>
        <taxon>Bacteroidota</taxon>
        <taxon>Flavobacteriia</taxon>
        <taxon>Flavobacteriales</taxon>
        <taxon>Flavobacteriaceae</taxon>
        <taxon>Neptunitalea</taxon>
    </lineage>
</organism>
<accession>A0ABQ5MK19</accession>
<dbReference type="InterPro" id="IPR021471">
    <property type="entry name" value="DUF3124"/>
</dbReference>
<reference evidence="1" key="1">
    <citation type="submission" date="2022-07" db="EMBL/GenBank/DDBJ databases">
        <title>Taxonomy of Novel Oxalotrophic and Methylotrophic Bacteria.</title>
        <authorList>
            <person name="Sahin N."/>
            <person name="Tani A."/>
        </authorList>
    </citation>
    <scope>NUCLEOTIDE SEQUENCE</scope>
    <source>
        <strain evidence="1">Y10</strain>
    </source>
</reference>
<gene>
    <name evidence="1" type="ORF">Y10_20960</name>
</gene>
<comment type="caution">
    <text evidence="1">The sequence shown here is derived from an EMBL/GenBank/DDBJ whole genome shotgun (WGS) entry which is preliminary data.</text>
</comment>
<evidence type="ECO:0000313" key="1">
    <source>
        <dbReference type="EMBL" id="GLB49728.1"/>
    </source>
</evidence>
<proteinExistence type="predicted"/>
<protein>
    <recommendedName>
        <fullName evidence="3">DUF3124 domain-containing protein</fullName>
    </recommendedName>
</protein>